<dbReference type="OrthoDB" id="9783509at2"/>
<evidence type="ECO:0000256" key="2">
    <source>
        <dbReference type="ARBA" id="ARBA00022517"/>
    </source>
</evidence>
<dbReference type="GO" id="GO:0005737">
    <property type="term" value="C:cytoplasm"/>
    <property type="evidence" value="ECO:0007669"/>
    <property type="project" value="UniProtKB-SubCell"/>
</dbReference>
<organism evidence="8 9">
    <name type="scientific">Reinekea forsetii</name>
    <dbReference type="NCBI Taxonomy" id="1336806"/>
    <lineage>
        <taxon>Bacteria</taxon>
        <taxon>Pseudomonadati</taxon>
        <taxon>Pseudomonadota</taxon>
        <taxon>Gammaproteobacteria</taxon>
        <taxon>Oceanospirillales</taxon>
        <taxon>Saccharospirillaceae</taxon>
        <taxon>Reinekea</taxon>
    </lineage>
</organism>
<evidence type="ECO:0000259" key="7">
    <source>
        <dbReference type="Pfam" id="PF24986"/>
    </source>
</evidence>
<dbReference type="KEGG" id="rfo:REIFOR_02204"/>
<comment type="domain">
    <text evidence="5">The PRC barrel domain binds ribosomal protein uS19.</text>
</comment>
<dbReference type="Gene3D" id="2.30.30.240">
    <property type="entry name" value="PRC-barrel domain"/>
    <property type="match status" value="1"/>
</dbReference>
<dbReference type="PANTHER" id="PTHR33692:SF1">
    <property type="entry name" value="RIBOSOME MATURATION FACTOR RIMM"/>
    <property type="match status" value="1"/>
</dbReference>
<evidence type="ECO:0000313" key="8">
    <source>
        <dbReference type="EMBL" id="ATX77337.1"/>
    </source>
</evidence>
<dbReference type="InterPro" id="IPR009000">
    <property type="entry name" value="Transl_B-barrel_sf"/>
</dbReference>
<dbReference type="InterPro" id="IPR056792">
    <property type="entry name" value="PRC_RimM"/>
</dbReference>
<reference evidence="8 9" key="1">
    <citation type="journal article" date="2017" name="Environ. Microbiol.">
        <title>Genomic and physiological analyses of 'Reinekea forsetii' reveal a versatile opportunistic lifestyle during spring algae blooms.</title>
        <authorList>
            <person name="Avci B."/>
            <person name="Hahnke R.L."/>
            <person name="Chafee M."/>
            <person name="Fischer T."/>
            <person name="Gruber-Vodicka H."/>
            <person name="Tegetmeyer H.E."/>
            <person name="Harder J."/>
            <person name="Fuchs B.M."/>
            <person name="Amann R.I."/>
            <person name="Teeling H."/>
        </authorList>
    </citation>
    <scope>NUCLEOTIDE SEQUENCE [LARGE SCALE GENOMIC DNA]</scope>
    <source>
        <strain evidence="8 9">Hel1_31_D35</strain>
    </source>
</reference>
<dbReference type="GO" id="GO:0043022">
    <property type="term" value="F:ribosome binding"/>
    <property type="evidence" value="ECO:0007669"/>
    <property type="project" value="InterPro"/>
</dbReference>
<dbReference type="PANTHER" id="PTHR33692">
    <property type="entry name" value="RIBOSOME MATURATION FACTOR RIMM"/>
    <property type="match status" value="1"/>
</dbReference>
<evidence type="ECO:0000259" key="6">
    <source>
        <dbReference type="Pfam" id="PF01782"/>
    </source>
</evidence>
<feature type="domain" description="Ribosome maturation factor RimM PRC barrel" evidence="7">
    <location>
        <begin position="104"/>
        <end position="174"/>
    </location>
</feature>
<dbReference type="InterPro" id="IPR011033">
    <property type="entry name" value="PRC_barrel-like_sf"/>
</dbReference>
<comment type="similarity">
    <text evidence="5">Belongs to the RimM family.</text>
</comment>
<dbReference type="SUPFAM" id="SSF50447">
    <property type="entry name" value="Translation proteins"/>
    <property type="match status" value="1"/>
</dbReference>
<dbReference type="InterPro" id="IPR011961">
    <property type="entry name" value="RimM"/>
</dbReference>
<accession>A0A2K8KRI4</accession>
<dbReference type="AlphaFoldDB" id="A0A2K8KRI4"/>
<evidence type="ECO:0000256" key="4">
    <source>
        <dbReference type="ARBA" id="ARBA00023186"/>
    </source>
</evidence>
<sequence length="177" mass="19858">MTPLLPEDYVVLGKVSSVYGVKGWVKVFSFTEPMDRILEYGNWTLKQGQDLIPIEVDMGRSHGKGMVAHFKGVDDREIAKRYSGADICVPRSRLPELSEGECYWYELEGLTVITTHDVILGTVDYVMSAGSGNDVLVIKGDAKSIDRRERLVPYIDQFVIEVDLGVGQVIVDWDPEF</sequence>
<evidence type="ECO:0000313" key="9">
    <source>
        <dbReference type="Proteomes" id="UP000229757"/>
    </source>
</evidence>
<dbReference type="SUPFAM" id="SSF50346">
    <property type="entry name" value="PRC-barrel domain"/>
    <property type="match status" value="1"/>
</dbReference>
<dbReference type="Pfam" id="PF01782">
    <property type="entry name" value="RimM"/>
    <property type="match status" value="1"/>
</dbReference>
<dbReference type="GO" id="GO:0042274">
    <property type="term" value="P:ribosomal small subunit biogenesis"/>
    <property type="evidence" value="ECO:0007669"/>
    <property type="project" value="UniProtKB-UniRule"/>
</dbReference>
<keyword evidence="4 5" id="KW-0143">Chaperone</keyword>
<feature type="domain" description="RimM N-terminal" evidence="6">
    <location>
        <begin position="12"/>
        <end position="92"/>
    </location>
</feature>
<protein>
    <recommendedName>
        <fullName evidence="5">Ribosome maturation factor RimM</fullName>
    </recommendedName>
</protein>
<evidence type="ECO:0000256" key="3">
    <source>
        <dbReference type="ARBA" id="ARBA00022552"/>
    </source>
</evidence>
<dbReference type="GO" id="GO:0006364">
    <property type="term" value="P:rRNA processing"/>
    <property type="evidence" value="ECO:0007669"/>
    <property type="project" value="UniProtKB-UniRule"/>
</dbReference>
<dbReference type="EMBL" id="CP011797">
    <property type="protein sequence ID" value="ATX77337.1"/>
    <property type="molecule type" value="Genomic_DNA"/>
</dbReference>
<name>A0A2K8KRI4_9GAMM</name>
<evidence type="ECO:0000256" key="1">
    <source>
        <dbReference type="ARBA" id="ARBA00022490"/>
    </source>
</evidence>
<keyword evidence="1 5" id="KW-0963">Cytoplasm</keyword>
<comment type="function">
    <text evidence="5">An accessory protein needed during the final step in the assembly of 30S ribosomal subunit, possibly for assembly of the head region. Essential for efficient processing of 16S rRNA. May be needed both before and after RbfA during the maturation of 16S rRNA. It has affinity for free ribosomal 30S subunits but not for 70S ribosomes.</text>
</comment>
<dbReference type="Pfam" id="PF24986">
    <property type="entry name" value="PRC_RimM"/>
    <property type="match status" value="1"/>
</dbReference>
<proteinExistence type="inferred from homology"/>
<keyword evidence="3 5" id="KW-0698">rRNA processing</keyword>
<dbReference type="Gene3D" id="2.40.30.60">
    <property type="entry name" value="RimM"/>
    <property type="match status" value="1"/>
</dbReference>
<keyword evidence="2 5" id="KW-0690">Ribosome biogenesis</keyword>
<keyword evidence="9" id="KW-1185">Reference proteome</keyword>
<dbReference type="RefSeq" id="WP_100257606.1">
    <property type="nucleotide sequence ID" value="NZ_CP011797.1"/>
</dbReference>
<comment type="subcellular location">
    <subcellularLocation>
        <location evidence="5">Cytoplasm</location>
    </subcellularLocation>
</comment>
<dbReference type="NCBIfam" id="TIGR02273">
    <property type="entry name" value="16S_RimM"/>
    <property type="match status" value="1"/>
</dbReference>
<dbReference type="InterPro" id="IPR036976">
    <property type="entry name" value="RimM_N_sf"/>
</dbReference>
<dbReference type="Proteomes" id="UP000229757">
    <property type="component" value="Chromosome"/>
</dbReference>
<dbReference type="HAMAP" id="MF_00014">
    <property type="entry name" value="Ribosome_mat_RimM"/>
    <property type="match status" value="1"/>
</dbReference>
<dbReference type="GO" id="GO:0005840">
    <property type="term" value="C:ribosome"/>
    <property type="evidence" value="ECO:0007669"/>
    <property type="project" value="InterPro"/>
</dbReference>
<gene>
    <name evidence="5 8" type="primary">rimM</name>
    <name evidence="8" type="ORF">REIFOR_02204</name>
</gene>
<dbReference type="InterPro" id="IPR002676">
    <property type="entry name" value="RimM_N"/>
</dbReference>
<comment type="subunit">
    <text evidence="5">Binds ribosomal protein uS19.</text>
</comment>
<evidence type="ECO:0000256" key="5">
    <source>
        <dbReference type="HAMAP-Rule" id="MF_00014"/>
    </source>
</evidence>